<sequence length="219" mass="23150">MAALWVTWATGTWWEIPREASRDTARGDIAAGRVAEVVRADGWNDGDGIWFNNPSARLSADGVYLVWTTFSGQVRYTLDGRPAAGLGGSVSDTTDPPTTALEAGLRAAARQATEDRSSTRWSVPGIAGGALWLAFLMILAAGPAPRQGTRVFWFWVGLASFGLGVLAWLGTERPWAGLAGPARRRSGWLGLGYLIVSTIVVGVLTLGLRLVSGGTLVPG</sequence>
<gene>
    <name evidence="2" type="ORF">GCM10010201_01130</name>
</gene>
<feature type="transmembrane region" description="Helical" evidence="1">
    <location>
        <begin position="191"/>
        <end position="211"/>
    </location>
</feature>
<dbReference type="EMBL" id="BAAARY010000001">
    <property type="protein sequence ID" value="GAA2510268.1"/>
    <property type="molecule type" value="Genomic_DNA"/>
</dbReference>
<keyword evidence="1" id="KW-1133">Transmembrane helix</keyword>
<feature type="transmembrane region" description="Helical" evidence="1">
    <location>
        <begin position="121"/>
        <end position="140"/>
    </location>
</feature>
<evidence type="ECO:0000313" key="3">
    <source>
        <dbReference type="Proteomes" id="UP001499978"/>
    </source>
</evidence>
<comment type="caution">
    <text evidence="2">The sequence shown here is derived from an EMBL/GenBank/DDBJ whole genome shotgun (WGS) entry which is preliminary data.</text>
</comment>
<keyword evidence="3" id="KW-1185">Reference proteome</keyword>
<accession>A0ABP6A489</accession>
<organism evidence="2 3">
    <name type="scientific">Pilimelia columellifera subsp. columellifera</name>
    <dbReference type="NCBI Taxonomy" id="706583"/>
    <lineage>
        <taxon>Bacteria</taxon>
        <taxon>Bacillati</taxon>
        <taxon>Actinomycetota</taxon>
        <taxon>Actinomycetes</taxon>
        <taxon>Micromonosporales</taxon>
        <taxon>Micromonosporaceae</taxon>
        <taxon>Pilimelia</taxon>
    </lineage>
</organism>
<evidence type="ECO:0000256" key="1">
    <source>
        <dbReference type="SAM" id="Phobius"/>
    </source>
</evidence>
<proteinExistence type="predicted"/>
<dbReference type="Proteomes" id="UP001499978">
    <property type="component" value="Unassembled WGS sequence"/>
</dbReference>
<protein>
    <submittedName>
        <fullName evidence="2">Uncharacterized protein</fullName>
    </submittedName>
</protein>
<keyword evidence="1" id="KW-0472">Membrane</keyword>
<evidence type="ECO:0000313" key="2">
    <source>
        <dbReference type="EMBL" id="GAA2510268.1"/>
    </source>
</evidence>
<keyword evidence="1" id="KW-0812">Transmembrane</keyword>
<name>A0ABP6A489_9ACTN</name>
<reference evidence="3" key="1">
    <citation type="journal article" date="2019" name="Int. J. Syst. Evol. Microbiol.">
        <title>The Global Catalogue of Microorganisms (GCM) 10K type strain sequencing project: providing services to taxonomists for standard genome sequencing and annotation.</title>
        <authorList>
            <consortium name="The Broad Institute Genomics Platform"/>
            <consortium name="The Broad Institute Genome Sequencing Center for Infectious Disease"/>
            <person name="Wu L."/>
            <person name="Ma J."/>
        </authorList>
    </citation>
    <scope>NUCLEOTIDE SEQUENCE [LARGE SCALE GENOMIC DNA]</scope>
    <source>
        <strain evidence="3">JCM 3367</strain>
    </source>
</reference>
<feature type="transmembrane region" description="Helical" evidence="1">
    <location>
        <begin position="152"/>
        <end position="170"/>
    </location>
</feature>